<accession>A0A3N4K0S1</accession>
<feature type="compositionally biased region" description="Low complexity" evidence="1">
    <location>
        <begin position="148"/>
        <end position="160"/>
    </location>
</feature>
<evidence type="ECO:0000256" key="1">
    <source>
        <dbReference type="SAM" id="MobiDB-lite"/>
    </source>
</evidence>
<feature type="compositionally biased region" description="Basic and acidic residues" evidence="1">
    <location>
        <begin position="97"/>
        <end position="112"/>
    </location>
</feature>
<feature type="compositionally biased region" description="Polar residues" evidence="1">
    <location>
        <begin position="1"/>
        <end position="11"/>
    </location>
</feature>
<evidence type="ECO:0000313" key="2">
    <source>
        <dbReference type="EMBL" id="RPA99514.1"/>
    </source>
</evidence>
<dbReference type="AlphaFoldDB" id="A0A3N4K0S1"/>
<protein>
    <submittedName>
        <fullName evidence="2">Uncharacterized protein</fullName>
    </submittedName>
</protein>
<evidence type="ECO:0000313" key="3">
    <source>
        <dbReference type="Proteomes" id="UP000276215"/>
    </source>
</evidence>
<reference evidence="2 3" key="1">
    <citation type="journal article" date="2018" name="Nat. Ecol. Evol.">
        <title>Pezizomycetes genomes reveal the molecular basis of ectomycorrhizal truffle lifestyle.</title>
        <authorList>
            <person name="Murat C."/>
            <person name="Payen T."/>
            <person name="Noel B."/>
            <person name="Kuo A."/>
            <person name="Morin E."/>
            <person name="Chen J."/>
            <person name="Kohler A."/>
            <person name="Krizsan K."/>
            <person name="Balestrini R."/>
            <person name="Da Silva C."/>
            <person name="Montanini B."/>
            <person name="Hainaut M."/>
            <person name="Levati E."/>
            <person name="Barry K.W."/>
            <person name="Belfiori B."/>
            <person name="Cichocki N."/>
            <person name="Clum A."/>
            <person name="Dockter R.B."/>
            <person name="Fauchery L."/>
            <person name="Guy J."/>
            <person name="Iotti M."/>
            <person name="Le Tacon F."/>
            <person name="Lindquist E.A."/>
            <person name="Lipzen A."/>
            <person name="Malagnac F."/>
            <person name="Mello A."/>
            <person name="Molinier V."/>
            <person name="Miyauchi S."/>
            <person name="Poulain J."/>
            <person name="Riccioni C."/>
            <person name="Rubini A."/>
            <person name="Sitrit Y."/>
            <person name="Splivallo R."/>
            <person name="Traeger S."/>
            <person name="Wang M."/>
            <person name="Zifcakova L."/>
            <person name="Wipf D."/>
            <person name="Zambonelli A."/>
            <person name="Paolocci F."/>
            <person name="Nowrousian M."/>
            <person name="Ottonello S."/>
            <person name="Baldrian P."/>
            <person name="Spatafora J.W."/>
            <person name="Henrissat B."/>
            <person name="Nagy L.G."/>
            <person name="Aury J.M."/>
            <person name="Wincker P."/>
            <person name="Grigoriev I.V."/>
            <person name="Bonfante P."/>
            <person name="Martin F.M."/>
        </authorList>
    </citation>
    <scope>NUCLEOTIDE SEQUENCE [LARGE SCALE GENOMIC DNA]</scope>
    <source>
        <strain evidence="2 3">120613-1</strain>
    </source>
</reference>
<sequence>MAAKNPNSLTHQGEFHARRPTQPPSQKGHQPGQQTQAPTFSAQTLPAGTAPPANTFQPANTVIEPAAVTGHPTLHPGATSADVHTGLGHPGSGQTGRELRHDGQHGRTREKLGLAAQGAQQGHRSADLGSADERVDERQRGLGREEGVMAGKKGKVNAGGAEEEAESTTASMEAGGAPKGAGNEGFINK</sequence>
<organism evidence="2 3">
    <name type="scientific">Choiromyces venosus 120613-1</name>
    <dbReference type="NCBI Taxonomy" id="1336337"/>
    <lineage>
        <taxon>Eukaryota</taxon>
        <taxon>Fungi</taxon>
        <taxon>Dikarya</taxon>
        <taxon>Ascomycota</taxon>
        <taxon>Pezizomycotina</taxon>
        <taxon>Pezizomycetes</taxon>
        <taxon>Pezizales</taxon>
        <taxon>Tuberaceae</taxon>
        <taxon>Choiromyces</taxon>
    </lineage>
</organism>
<feature type="compositionally biased region" description="Basic and acidic residues" evidence="1">
    <location>
        <begin position="131"/>
        <end position="147"/>
    </location>
</feature>
<dbReference type="Proteomes" id="UP000276215">
    <property type="component" value="Unassembled WGS sequence"/>
</dbReference>
<dbReference type="EMBL" id="ML120386">
    <property type="protein sequence ID" value="RPA99514.1"/>
    <property type="molecule type" value="Genomic_DNA"/>
</dbReference>
<keyword evidence="3" id="KW-1185">Reference proteome</keyword>
<gene>
    <name evidence="2" type="ORF">L873DRAFT_886794</name>
</gene>
<proteinExistence type="predicted"/>
<dbReference type="OrthoDB" id="3260716at2759"/>
<feature type="compositionally biased region" description="Polar residues" evidence="1">
    <location>
        <begin position="24"/>
        <end position="60"/>
    </location>
</feature>
<name>A0A3N4K0S1_9PEZI</name>
<feature type="region of interest" description="Disordered" evidence="1">
    <location>
        <begin position="1"/>
        <end position="189"/>
    </location>
</feature>